<proteinExistence type="predicted"/>
<dbReference type="STRING" id="416943.SAMN05445871_2618"/>
<dbReference type="EMBL" id="FOAJ01000022">
    <property type="protein sequence ID" value="SEM03178.1"/>
    <property type="molecule type" value="Genomic_DNA"/>
</dbReference>
<feature type="compositionally biased region" description="Basic and acidic residues" evidence="1">
    <location>
        <begin position="121"/>
        <end position="130"/>
    </location>
</feature>
<sequence length="130" mass="14295">MQTMRTRAALHVTAAVRRSASASAAQAVNLSFLRDTPVAAMQRQDHDALPKVLRGALDRKADGEAAQWSSEGRRRGRRVDATVTPDHTTHDGNRTGRDTTVVQSARGQSMTLRPRFCSEGSGERVFQRTH</sequence>
<accession>A0A1H7V2P4</accession>
<evidence type="ECO:0000256" key="1">
    <source>
        <dbReference type="SAM" id="MobiDB-lite"/>
    </source>
</evidence>
<evidence type="ECO:0000313" key="4">
    <source>
        <dbReference type="Proteomes" id="UP000199120"/>
    </source>
</evidence>
<name>A0A1H7V2P4_9BURK</name>
<feature type="compositionally biased region" description="Basic and acidic residues" evidence="1">
    <location>
        <begin position="87"/>
        <end position="97"/>
    </location>
</feature>
<protein>
    <submittedName>
        <fullName evidence="3">Uncharacterized protein</fullName>
    </submittedName>
</protein>
<evidence type="ECO:0000256" key="2">
    <source>
        <dbReference type="SAM" id="SignalP"/>
    </source>
</evidence>
<feature type="chain" id="PRO_5030029358" evidence="2">
    <location>
        <begin position="25"/>
        <end position="130"/>
    </location>
</feature>
<feature type="signal peptide" evidence="2">
    <location>
        <begin position="1"/>
        <end position="24"/>
    </location>
</feature>
<feature type="region of interest" description="Disordered" evidence="1">
    <location>
        <begin position="58"/>
        <end position="130"/>
    </location>
</feature>
<reference evidence="4" key="1">
    <citation type="submission" date="2016-10" db="EMBL/GenBank/DDBJ databases">
        <authorList>
            <person name="Varghese N."/>
            <person name="Submissions S."/>
        </authorList>
    </citation>
    <scope>NUCLEOTIDE SEQUENCE [LARGE SCALE GENOMIC DNA]</scope>
    <source>
        <strain evidence="4">LMG 26416</strain>
    </source>
</reference>
<dbReference type="AlphaFoldDB" id="A0A1H7V2P4"/>
<keyword evidence="4" id="KW-1185">Reference proteome</keyword>
<dbReference type="Proteomes" id="UP000199120">
    <property type="component" value="Unassembled WGS sequence"/>
</dbReference>
<dbReference type="OrthoDB" id="8775956at2"/>
<evidence type="ECO:0000313" key="3">
    <source>
        <dbReference type="EMBL" id="SEM03178.1"/>
    </source>
</evidence>
<gene>
    <name evidence="3" type="ORF">SAMN05192542_12213</name>
</gene>
<organism evidence="3 4">
    <name type="scientific">Paraburkholderia caballeronis</name>
    <dbReference type="NCBI Taxonomy" id="416943"/>
    <lineage>
        <taxon>Bacteria</taxon>
        <taxon>Pseudomonadati</taxon>
        <taxon>Pseudomonadota</taxon>
        <taxon>Betaproteobacteria</taxon>
        <taxon>Burkholderiales</taxon>
        <taxon>Burkholderiaceae</taxon>
        <taxon>Paraburkholderia</taxon>
    </lineage>
</organism>
<feature type="compositionally biased region" description="Polar residues" evidence="1">
    <location>
        <begin position="98"/>
        <end position="111"/>
    </location>
</feature>
<keyword evidence="2" id="KW-0732">Signal</keyword>